<evidence type="ECO:0000313" key="2">
    <source>
        <dbReference type="EMBL" id="OHA81417.1"/>
    </source>
</evidence>
<evidence type="ECO:0000313" key="3">
    <source>
        <dbReference type="Proteomes" id="UP000176997"/>
    </source>
</evidence>
<feature type="transmembrane region" description="Helical" evidence="1">
    <location>
        <begin position="56"/>
        <end position="76"/>
    </location>
</feature>
<dbReference type="AlphaFoldDB" id="A0A1G2S8T3"/>
<protein>
    <recommendedName>
        <fullName evidence="4">Peptidase M23 domain-containing protein</fullName>
    </recommendedName>
</protein>
<accession>A0A1G2S8T3</accession>
<keyword evidence="1" id="KW-0472">Membrane</keyword>
<feature type="transmembrane region" description="Helical" evidence="1">
    <location>
        <begin position="97"/>
        <end position="117"/>
    </location>
</feature>
<keyword evidence="1" id="KW-1133">Transmembrane helix</keyword>
<reference evidence="2 3" key="1">
    <citation type="journal article" date="2016" name="Nat. Commun.">
        <title>Thousands of microbial genomes shed light on interconnected biogeochemical processes in an aquifer system.</title>
        <authorList>
            <person name="Anantharaman K."/>
            <person name="Brown C.T."/>
            <person name="Hug L.A."/>
            <person name="Sharon I."/>
            <person name="Castelle C.J."/>
            <person name="Probst A.J."/>
            <person name="Thomas B.C."/>
            <person name="Singh A."/>
            <person name="Wilkins M.J."/>
            <person name="Karaoz U."/>
            <person name="Brodie E.L."/>
            <person name="Williams K.H."/>
            <person name="Hubbard S.S."/>
            <person name="Banfield J.F."/>
        </authorList>
    </citation>
    <scope>NUCLEOTIDE SEQUENCE [LARGE SCALE GENOMIC DNA]</scope>
</reference>
<comment type="caution">
    <text evidence="2">The sequence shown here is derived from an EMBL/GenBank/DDBJ whole genome shotgun (WGS) entry which is preliminary data.</text>
</comment>
<organism evidence="2 3">
    <name type="scientific">Candidatus Yonathbacteria bacterium RIFCSPHIGHO2_01_FULL_51_10</name>
    <dbReference type="NCBI Taxonomy" id="1802723"/>
    <lineage>
        <taxon>Bacteria</taxon>
        <taxon>Candidatus Yonathiibacteriota</taxon>
    </lineage>
</organism>
<gene>
    <name evidence="2" type="ORF">A2675_00050</name>
</gene>
<dbReference type="EMBL" id="MHUS01000011">
    <property type="protein sequence ID" value="OHA81417.1"/>
    <property type="molecule type" value="Genomic_DNA"/>
</dbReference>
<evidence type="ECO:0000256" key="1">
    <source>
        <dbReference type="SAM" id="Phobius"/>
    </source>
</evidence>
<feature type="transmembrane region" description="Helical" evidence="1">
    <location>
        <begin position="12"/>
        <end position="30"/>
    </location>
</feature>
<sequence>MKFFPLLEGITMRAMILGGMTLAPFFSYAADVGYTPMVSLPGIPSGPITFAQYGPAIYKLLIGVAIILAVVMIVIGGVKLIASPANESLNKEGKHDIWGALTGLIIIALSWIVLTIINPSLTTISLTFTPAPAVTSAPEEGTVAGTAGAAPTAQAGQAWFDDSQWRNQLTGISGVSINSGNCKTIGQKGCTSVYQLGDSAISGVRNLASGCNCSPVITGGTEYWLHSSHGPGKAIVDIRDSSQLNTYLTGNSASPANGTRVSKGGGSYTYETLGANTNNNGAHWHVVY</sequence>
<dbReference type="STRING" id="1802723.A2675_00050"/>
<dbReference type="Proteomes" id="UP000176997">
    <property type="component" value="Unassembled WGS sequence"/>
</dbReference>
<name>A0A1G2S8T3_9BACT</name>
<proteinExistence type="predicted"/>
<keyword evidence="1" id="KW-0812">Transmembrane</keyword>
<evidence type="ECO:0008006" key="4">
    <source>
        <dbReference type="Google" id="ProtNLM"/>
    </source>
</evidence>